<evidence type="ECO:0000313" key="3">
    <source>
        <dbReference type="EMBL" id="RAM38332.1"/>
    </source>
</evidence>
<proteinExistence type="predicted"/>
<accession>A0A328HIH7</accession>
<keyword evidence="2" id="KW-1133">Transmembrane helix</keyword>
<evidence type="ECO:0000313" key="4">
    <source>
        <dbReference type="Proteomes" id="UP000249166"/>
    </source>
</evidence>
<organism evidence="3 4">
    <name type="scientific">Arthrobacter globiformis</name>
    <dbReference type="NCBI Taxonomy" id="1665"/>
    <lineage>
        <taxon>Bacteria</taxon>
        <taxon>Bacillati</taxon>
        <taxon>Actinomycetota</taxon>
        <taxon>Actinomycetes</taxon>
        <taxon>Micrococcales</taxon>
        <taxon>Micrococcaceae</taxon>
        <taxon>Arthrobacter</taxon>
    </lineage>
</organism>
<evidence type="ECO:0000256" key="2">
    <source>
        <dbReference type="SAM" id="Phobius"/>
    </source>
</evidence>
<gene>
    <name evidence="3" type="ORF">DBZ45_04805</name>
</gene>
<evidence type="ECO:0008006" key="5">
    <source>
        <dbReference type="Google" id="ProtNLM"/>
    </source>
</evidence>
<comment type="caution">
    <text evidence="3">The sequence shown here is derived from an EMBL/GenBank/DDBJ whole genome shotgun (WGS) entry which is preliminary data.</text>
</comment>
<feature type="transmembrane region" description="Helical" evidence="2">
    <location>
        <begin position="75"/>
        <end position="98"/>
    </location>
</feature>
<keyword evidence="2" id="KW-0472">Membrane</keyword>
<dbReference type="OrthoDB" id="4794368at2"/>
<keyword evidence="2" id="KW-0812">Transmembrane</keyword>
<dbReference type="AlphaFoldDB" id="A0A328HIH7"/>
<sequence>MTKRFNPPPNWPAPPAGWTPPPGWLPDPAWGPPPKGWQLWVDEPAFESYAAFASGRASAPEFAFTRSKPKKRRPIFWLVLLAIVIALFAGCAIIGSSLSSSSPDSQLQSKDRSQVSQAQIDAATELSERDLALLVKSPDSYSGKTMVLYAKITQFDAATGKCIFRAGIAHKKMENSWDYDENSVFRGGDGSSNCPSLDGFVSDDEVRITATSLGSVSYETQIRGNTTVPAFKVETIASVK</sequence>
<dbReference type="Proteomes" id="UP000249166">
    <property type="component" value="Unassembled WGS sequence"/>
</dbReference>
<name>A0A328HIH7_ARTGO</name>
<reference evidence="3 4" key="1">
    <citation type="submission" date="2018-04" db="EMBL/GenBank/DDBJ databases">
        <title>Bacteria isolated from cave deposits of Manipur.</title>
        <authorList>
            <person name="Sahoo D."/>
            <person name="Sarangthem I."/>
            <person name="Nandeibam J."/>
        </authorList>
    </citation>
    <scope>NUCLEOTIDE SEQUENCE [LARGE SCALE GENOMIC DNA]</scope>
    <source>
        <strain evidence="4">mrc11</strain>
    </source>
</reference>
<feature type="region of interest" description="Disordered" evidence="1">
    <location>
        <begin position="1"/>
        <end position="31"/>
    </location>
</feature>
<dbReference type="EMBL" id="QLNP01000062">
    <property type="protein sequence ID" value="RAM38332.1"/>
    <property type="molecule type" value="Genomic_DNA"/>
</dbReference>
<evidence type="ECO:0000256" key="1">
    <source>
        <dbReference type="SAM" id="MobiDB-lite"/>
    </source>
</evidence>
<protein>
    <recommendedName>
        <fullName evidence="5">DUF4352 domain-containing protein</fullName>
    </recommendedName>
</protein>